<keyword evidence="1" id="KW-1133">Transmembrane helix</keyword>
<sequence>MKKSTSLYTKLYYFSLLLIVIAIIIVALIFYNTRKNMNQSNDRYNNFQELKTNTKENKDWRVITKNRNHHDILVTAIHGGGIEPGTTELARRISNIGKYDFYTFEGLRSNNNDQLHITSTNYDEPKLRNMLKTTKKTISIHGFSGDDPIVFVGGKDKKMSKSIAKSLRRKGFSVKESPTEIDAKSSKNFVNDNESDSGVQLELTTRLRKQFFKGRQFNQKIRSNPDNYTKTFYKFAKAVQEGVKNTQKS</sequence>
<keyword evidence="1" id="KW-0812">Transmembrane</keyword>
<dbReference type="GO" id="GO:0016787">
    <property type="term" value="F:hydrolase activity"/>
    <property type="evidence" value="ECO:0007669"/>
    <property type="project" value="UniProtKB-KW"/>
</dbReference>
<dbReference type="InterPro" id="IPR038128">
    <property type="entry name" value="Gamma_PGA_hydro_sf"/>
</dbReference>
<dbReference type="Pfam" id="PF05908">
    <property type="entry name" value="Gamma_PGA_hydro"/>
    <property type="match status" value="1"/>
</dbReference>
<gene>
    <name evidence="2" type="ORF">Q4528_01990</name>
</gene>
<keyword evidence="2" id="KW-0378">Hydrolase</keyword>
<evidence type="ECO:0000256" key="1">
    <source>
        <dbReference type="SAM" id="Phobius"/>
    </source>
</evidence>
<name>A0AAW7YP92_9STAP</name>
<keyword evidence="3" id="KW-1185">Reference proteome</keyword>
<feature type="transmembrane region" description="Helical" evidence="1">
    <location>
        <begin position="12"/>
        <end position="31"/>
    </location>
</feature>
<protein>
    <submittedName>
        <fullName evidence="2">Poly-gamma-glutamate hydrolase family protein</fullName>
    </submittedName>
</protein>
<dbReference type="EMBL" id="JAUOQO010000002">
    <property type="protein sequence ID" value="MDO6572919.1"/>
    <property type="molecule type" value="Genomic_DNA"/>
</dbReference>
<dbReference type="AlphaFoldDB" id="A0AAW7YP92"/>
<accession>A0AAW7YP92</accession>
<dbReference type="Gene3D" id="3.40.630.100">
    <property type="entry name" value="Poly-gamma-glutamate hydrolase, zinc-binding motif"/>
    <property type="match status" value="1"/>
</dbReference>
<evidence type="ECO:0000313" key="3">
    <source>
        <dbReference type="Proteomes" id="UP001170310"/>
    </source>
</evidence>
<reference evidence="2" key="1">
    <citation type="submission" date="2023-07" db="EMBL/GenBank/DDBJ databases">
        <title>Genome content predicts the carbon catabolic preferences of heterotrophic bacteria.</title>
        <authorList>
            <person name="Gralka M."/>
        </authorList>
    </citation>
    <scope>NUCLEOTIDE SEQUENCE</scope>
    <source>
        <strain evidence="2">E2R20</strain>
    </source>
</reference>
<keyword evidence="1" id="KW-0472">Membrane</keyword>
<dbReference type="RefSeq" id="WP_303520349.1">
    <property type="nucleotide sequence ID" value="NZ_JAUOQO010000002.1"/>
</dbReference>
<comment type="caution">
    <text evidence="2">The sequence shown here is derived from an EMBL/GenBank/DDBJ whole genome shotgun (WGS) entry which is preliminary data.</text>
</comment>
<proteinExistence type="predicted"/>
<organism evidence="2 3">
    <name type="scientific">Staphylococcus pasteuri_A</name>
    <dbReference type="NCBI Taxonomy" id="3062664"/>
    <lineage>
        <taxon>Bacteria</taxon>
        <taxon>Bacillati</taxon>
        <taxon>Bacillota</taxon>
        <taxon>Bacilli</taxon>
        <taxon>Bacillales</taxon>
        <taxon>Staphylococcaceae</taxon>
        <taxon>Staphylococcus</taxon>
    </lineage>
</organism>
<dbReference type="Proteomes" id="UP001170310">
    <property type="component" value="Unassembled WGS sequence"/>
</dbReference>
<evidence type="ECO:0000313" key="2">
    <source>
        <dbReference type="EMBL" id="MDO6572919.1"/>
    </source>
</evidence>
<dbReference type="InterPro" id="IPR008585">
    <property type="entry name" value="Gamma_PGA_hydro"/>
</dbReference>